<evidence type="ECO:0000313" key="6">
    <source>
        <dbReference type="EMBL" id="KPV41910.1"/>
    </source>
</evidence>
<sequence length="312" mass="34852">MIPVLLEILQVIFLIGVSPLIQGIVKKTKAFLQGRQGPSIWQPYYDLRKYMNKDEVVSVHASWLFLITPYVVFATTIAVVAMLPVFMTHTLLSFTGQLVLVVYLFGMARFFTALSGIDTGSSFGAMGSSRDMFVSALAEPVLFTTLLAVALPVKTTNLTLITERVVSGHALLLSPTFYLAFLAFFILVITETGRIPVDNPDTHLELTMIHEGMLLEYSGKRLGLMMWSAWMKQALMYTLLMDFCLPWGISLEGKGPMLIADFVFVFLKLVVMAIVVAFVEMSYAKIRFFRIPRLLSAAFALSMIAIVTEYLL</sequence>
<feature type="transmembrane region" description="Helical" evidence="5">
    <location>
        <begin position="171"/>
        <end position="189"/>
    </location>
</feature>
<evidence type="ECO:0000256" key="1">
    <source>
        <dbReference type="ARBA" id="ARBA00004141"/>
    </source>
</evidence>
<reference evidence="6 7" key="1">
    <citation type="submission" date="2015-09" db="EMBL/GenBank/DDBJ databases">
        <title>Draft genome sequence of Alicyclobacillus ferrooxydans DSM 22381.</title>
        <authorList>
            <person name="Hemp J."/>
        </authorList>
    </citation>
    <scope>NUCLEOTIDE SEQUENCE [LARGE SCALE GENOMIC DNA]</scope>
    <source>
        <strain evidence="6 7">TC-34</strain>
    </source>
</reference>
<dbReference type="PANTHER" id="PTHR43359">
    <property type="entry name" value="FORMATE HYDROGENLYASE SUBUNIT 4"/>
    <property type="match status" value="1"/>
</dbReference>
<feature type="transmembrane region" description="Helical" evidence="5">
    <location>
        <begin position="6"/>
        <end position="25"/>
    </location>
</feature>
<comment type="caution">
    <text evidence="6">The sequence shown here is derived from an EMBL/GenBank/DDBJ whole genome shotgun (WGS) entry which is preliminary data.</text>
</comment>
<gene>
    <name evidence="6" type="ORF">AN477_20200</name>
</gene>
<comment type="subcellular location">
    <subcellularLocation>
        <location evidence="1">Membrane</location>
        <topology evidence="1">Multi-pass membrane protein</topology>
    </subcellularLocation>
</comment>
<accession>A0A0P9ET44</accession>
<keyword evidence="6" id="KW-0456">Lyase</keyword>
<feature type="transmembrane region" description="Helical" evidence="5">
    <location>
        <begin position="132"/>
        <end position="151"/>
    </location>
</feature>
<dbReference type="STRING" id="471514.AN477_20200"/>
<feature type="transmembrane region" description="Helical" evidence="5">
    <location>
        <begin position="91"/>
        <end position="111"/>
    </location>
</feature>
<proteinExistence type="predicted"/>
<evidence type="ECO:0000313" key="7">
    <source>
        <dbReference type="Proteomes" id="UP000050482"/>
    </source>
</evidence>
<keyword evidence="3 5" id="KW-1133">Transmembrane helix</keyword>
<dbReference type="GO" id="GO:0016829">
    <property type="term" value="F:lyase activity"/>
    <property type="evidence" value="ECO:0007669"/>
    <property type="project" value="UniProtKB-KW"/>
</dbReference>
<dbReference type="Pfam" id="PF00146">
    <property type="entry name" value="NADHdh"/>
    <property type="match status" value="1"/>
</dbReference>
<keyword evidence="4 5" id="KW-0472">Membrane</keyword>
<dbReference type="OrthoDB" id="9778499at2"/>
<feature type="transmembrane region" description="Helical" evidence="5">
    <location>
        <begin position="63"/>
        <end position="85"/>
    </location>
</feature>
<organism evidence="6 7">
    <name type="scientific">Alicyclobacillus ferrooxydans</name>
    <dbReference type="NCBI Taxonomy" id="471514"/>
    <lineage>
        <taxon>Bacteria</taxon>
        <taxon>Bacillati</taxon>
        <taxon>Bacillota</taxon>
        <taxon>Bacilli</taxon>
        <taxon>Bacillales</taxon>
        <taxon>Alicyclobacillaceae</taxon>
        <taxon>Alicyclobacillus</taxon>
    </lineage>
</organism>
<keyword evidence="2 5" id="KW-0812">Transmembrane</keyword>
<evidence type="ECO:0000256" key="3">
    <source>
        <dbReference type="ARBA" id="ARBA00022989"/>
    </source>
</evidence>
<evidence type="ECO:0000256" key="4">
    <source>
        <dbReference type="ARBA" id="ARBA00023136"/>
    </source>
</evidence>
<dbReference type="RefSeq" id="WP_054970999.1">
    <property type="nucleotide sequence ID" value="NZ_LJCO01000089.1"/>
</dbReference>
<dbReference type="GO" id="GO:0005886">
    <property type="term" value="C:plasma membrane"/>
    <property type="evidence" value="ECO:0007669"/>
    <property type="project" value="TreeGrafter"/>
</dbReference>
<dbReference type="PATRIC" id="fig|471514.4.peg.4100"/>
<keyword evidence="7" id="KW-1185">Reference proteome</keyword>
<dbReference type="AlphaFoldDB" id="A0A0P9ET44"/>
<protein>
    <submittedName>
        <fullName evidence="6">Formate hydrogenlyase</fullName>
    </submittedName>
</protein>
<dbReference type="Proteomes" id="UP000050482">
    <property type="component" value="Unassembled WGS sequence"/>
</dbReference>
<evidence type="ECO:0000256" key="2">
    <source>
        <dbReference type="ARBA" id="ARBA00022692"/>
    </source>
</evidence>
<name>A0A0P9ET44_9BACL</name>
<dbReference type="InterPro" id="IPR052561">
    <property type="entry name" value="ComplexI_Subunit1"/>
</dbReference>
<dbReference type="PANTHER" id="PTHR43359:SF1">
    <property type="entry name" value="FORMATE HYDROGENLYASE SUBUNIT 4-RELATED"/>
    <property type="match status" value="1"/>
</dbReference>
<feature type="transmembrane region" description="Helical" evidence="5">
    <location>
        <begin position="257"/>
        <end position="279"/>
    </location>
</feature>
<evidence type="ECO:0000256" key="5">
    <source>
        <dbReference type="SAM" id="Phobius"/>
    </source>
</evidence>
<feature type="transmembrane region" description="Helical" evidence="5">
    <location>
        <begin position="291"/>
        <end position="311"/>
    </location>
</feature>
<dbReference type="InterPro" id="IPR001694">
    <property type="entry name" value="NADH_UbQ_OxRdtase_su1/FPO"/>
</dbReference>
<dbReference type="EMBL" id="LJCO01000089">
    <property type="protein sequence ID" value="KPV41910.1"/>
    <property type="molecule type" value="Genomic_DNA"/>
</dbReference>